<evidence type="ECO:0000256" key="1">
    <source>
        <dbReference type="ARBA" id="ARBA00006484"/>
    </source>
</evidence>
<dbReference type="GO" id="GO:0009688">
    <property type="term" value="P:abscisic acid biosynthetic process"/>
    <property type="evidence" value="ECO:0007669"/>
    <property type="project" value="UniProtKB-ARBA"/>
</dbReference>
<dbReference type="EMBL" id="JAUBYV010000004">
    <property type="protein sequence ID" value="KAK2627172.1"/>
    <property type="molecule type" value="Genomic_DNA"/>
</dbReference>
<dbReference type="CDD" id="cd05233">
    <property type="entry name" value="SDR_c"/>
    <property type="match status" value="1"/>
</dbReference>
<accession>A0AAD9T1X9</accession>
<keyword evidence="3" id="KW-0560">Oxidoreductase</keyword>
<name>A0AAD9T1X9_9HELO</name>
<protein>
    <submittedName>
        <fullName evidence="4">Uncharacterized protein</fullName>
    </submittedName>
</protein>
<dbReference type="AlphaFoldDB" id="A0AAD9T1X9"/>
<dbReference type="FunFam" id="3.40.50.720:FF:000084">
    <property type="entry name" value="Short-chain dehydrogenase reductase"/>
    <property type="match status" value="1"/>
</dbReference>
<dbReference type="Pfam" id="PF13561">
    <property type="entry name" value="adh_short_C2"/>
    <property type="match status" value="1"/>
</dbReference>
<sequence>MSAATAKRRLAALSEQLVNPVGDQGKFEDIPVLKKIAPDSTAPRVQGKVVIVTGTNSPLGIGRASAHQFAQNGARAVYICDFSDSHLETHKREIVSLYPDVDIHVRRFDAADEDAVKSVVDEAVLTYGRLDIFFANAGIVGQPKIFTEISSDEFMHTLKTNVVSVHLAAKYAAPAMMLTSEEKKYPAGSIIATASVAGLRSNAGSSDYSASKSGVISLAQTISYQLAGTGIRVNAICPGVIETGMTAIMYEAARQKGTEKKIGQLNPLRRGAQADEVARVALFLGSEESSYVNGQAWAVDGGLSSGHPFVPGKLA</sequence>
<comment type="caution">
    <text evidence="4">The sequence shown here is derived from an EMBL/GenBank/DDBJ whole genome shotgun (WGS) entry which is preliminary data.</text>
</comment>
<dbReference type="PRINTS" id="PR00080">
    <property type="entry name" value="SDRFAMILY"/>
</dbReference>
<evidence type="ECO:0000256" key="3">
    <source>
        <dbReference type="ARBA" id="ARBA00023002"/>
    </source>
</evidence>
<dbReference type="PROSITE" id="PS00061">
    <property type="entry name" value="ADH_SHORT"/>
    <property type="match status" value="1"/>
</dbReference>
<proteinExistence type="inferred from homology"/>
<organism evidence="4 5">
    <name type="scientific">Diplocarpon rosae</name>
    <dbReference type="NCBI Taxonomy" id="946125"/>
    <lineage>
        <taxon>Eukaryota</taxon>
        <taxon>Fungi</taxon>
        <taxon>Dikarya</taxon>
        <taxon>Ascomycota</taxon>
        <taxon>Pezizomycotina</taxon>
        <taxon>Leotiomycetes</taxon>
        <taxon>Helotiales</taxon>
        <taxon>Drepanopezizaceae</taxon>
        <taxon>Diplocarpon</taxon>
    </lineage>
</organism>
<dbReference type="Gene3D" id="3.40.50.720">
    <property type="entry name" value="NAD(P)-binding Rossmann-like Domain"/>
    <property type="match status" value="1"/>
</dbReference>
<dbReference type="GO" id="GO:0016491">
    <property type="term" value="F:oxidoreductase activity"/>
    <property type="evidence" value="ECO:0007669"/>
    <property type="project" value="UniProtKB-KW"/>
</dbReference>
<comment type="similarity">
    <text evidence="1">Belongs to the short-chain dehydrogenases/reductases (SDR) family.</text>
</comment>
<evidence type="ECO:0000313" key="4">
    <source>
        <dbReference type="EMBL" id="KAK2627172.1"/>
    </source>
</evidence>
<dbReference type="InterPro" id="IPR002347">
    <property type="entry name" value="SDR_fam"/>
</dbReference>
<dbReference type="InterPro" id="IPR020904">
    <property type="entry name" value="Sc_DH/Rdtase_CS"/>
</dbReference>
<dbReference type="PRINTS" id="PR00081">
    <property type="entry name" value="GDHRDH"/>
</dbReference>
<dbReference type="InterPro" id="IPR036291">
    <property type="entry name" value="NAD(P)-bd_dom_sf"/>
</dbReference>
<dbReference type="PANTHER" id="PTHR43180:SF66">
    <property type="entry name" value="SHORT-CHAIN DEHYDROGENASE_REDUCTASE FAMILY PROTEIN"/>
    <property type="match status" value="1"/>
</dbReference>
<evidence type="ECO:0000256" key="2">
    <source>
        <dbReference type="ARBA" id="ARBA00022857"/>
    </source>
</evidence>
<gene>
    <name evidence="4" type="ORF">QTJ16_003138</name>
</gene>
<dbReference type="PANTHER" id="PTHR43180">
    <property type="entry name" value="3-OXOACYL-(ACYL-CARRIER-PROTEIN) REDUCTASE (AFU_ORTHOLOGUE AFUA_6G11210)"/>
    <property type="match status" value="1"/>
</dbReference>
<keyword evidence="5" id="KW-1185">Reference proteome</keyword>
<dbReference type="Proteomes" id="UP001285354">
    <property type="component" value="Unassembled WGS sequence"/>
</dbReference>
<keyword evidence="2" id="KW-0521">NADP</keyword>
<dbReference type="SUPFAM" id="SSF51735">
    <property type="entry name" value="NAD(P)-binding Rossmann-fold domains"/>
    <property type="match status" value="1"/>
</dbReference>
<evidence type="ECO:0000313" key="5">
    <source>
        <dbReference type="Proteomes" id="UP001285354"/>
    </source>
</evidence>
<reference evidence="4" key="1">
    <citation type="submission" date="2023-06" db="EMBL/GenBank/DDBJ databases">
        <title>Draft genome of Marssonina rosae.</title>
        <authorList>
            <person name="Cheng Q."/>
        </authorList>
    </citation>
    <scope>NUCLEOTIDE SEQUENCE</scope>
    <source>
        <strain evidence="4">R4</strain>
    </source>
</reference>